<dbReference type="EMBL" id="JACHMH010000001">
    <property type="protein sequence ID" value="MBB4677823.1"/>
    <property type="molecule type" value="Genomic_DNA"/>
</dbReference>
<evidence type="ECO:0000256" key="1">
    <source>
        <dbReference type="SAM" id="Phobius"/>
    </source>
</evidence>
<accession>A0A7W7CDG3</accession>
<dbReference type="RefSeq" id="WP_221489976.1">
    <property type="nucleotide sequence ID" value="NZ_BAAAUI010000002.1"/>
</dbReference>
<reference evidence="2 3" key="1">
    <citation type="submission" date="2020-08" db="EMBL/GenBank/DDBJ databases">
        <title>Sequencing the genomes of 1000 actinobacteria strains.</title>
        <authorList>
            <person name="Klenk H.-P."/>
        </authorList>
    </citation>
    <scope>NUCLEOTIDE SEQUENCE [LARGE SCALE GENOMIC DNA]</scope>
    <source>
        <strain evidence="2 3">DSM 44230</strain>
    </source>
</reference>
<organism evidence="2 3">
    <name type="scientific">Crossiella cryophila</name>
    <dbReference type="NCBI Taxonomy" id="43355"/>
    <lineage>
        <taxon>Bacteria</taxon>
        <taxon>Bacillati</taxon>
        <taxon>Actinomycetota</taxon>
        <taxon>Actinomycetes</taxon>
        <taxon>Pseudonocardiales</taxon>
        <taxon>Pseudonocardiaceae</taxon>
        <taxon>Crossiella</taxon>
    </lineage>
</organism>
<gene>
    <name evidence="2" type="ORF">HNR67_003941</name>
</gene>
<feature type="transmembrane region" description="Helical" evidence="1">
    <location>
        <begin position="63"/>
        <end position="86"/>
    </location>
</feature>
<name>A0A7W7CDG3_9PSEU</name>
<dbReference type="Proteomes" id="UP000533598">
    <property type="component" value="Unassembled WGS sequence"/>
</dbReference>
<dbReference type="AlphaFoldDB" id="A0A7W7CDG3"/>
<keyword evidence="1" id="KW-0472">Membrane</keyword>
<keyword evidence="3" id="KW-1185">Reference proteome</keyword>
<protein>
    <submittedName>
        <fullName evidence="2">Putative membrane protein</fullName>
    </submittedName>
</protein>
<evidence type="ECO:0000313" key="2">
    <source>
        <dbReference type="EMBL" id="MBB4677823.1"/>
    </source>
</evidence>
<dbReference type="PANTHER" id="PTHR36974:SF1">
    <property type="entry name" value="DOXX FAMILY MEMBRANE PROTEIN"/>
    <property type="match status" value="1"/>
</dbReference>
<proteinExistence type="predicted"/>
<sequence>MAPLVVLIVVTLVLWLAGRLGVRWLRPWTAPLRGGLAAMFTVTGLAHFIGLRAELIAMVPPALPAPGLLVTVTGVLELVGAAALLWTPTARWAAGALSLLLVLMFPANVYAALNGLSPGVIDQVWPRTALQILFLAATIAVFRGPRCRGVVLYSRVSEGGSP</sequence>
<keyword evidence="1" id="KW-0812">Transmembrane</keyword>
<comment type="caution">
    <text evidence="2">The sequence shown here is derived from an EMBL/GenBank/DDBJ whole genome shotgun (WGS) entry which is preliminary data.</text>
</comment>
<feature type="transmembrane region" description="Helical" evidence="1">
    <location>
        <begin position="31"/>
        <end position="51"/>
    </location>
</feature>
<evidence type="ECO:0000313" key="3">
    <source>
        <dbReference type="Proteomes" id="UP000533598"/>
    </source>
</evidence>
<feature type="transmembrane region" description="Helical" evidence="1">
    <location>
        <begin position="92"/>
        <end position="112"/>
    </location>
</feature>
<feature type="transmembrane region" description="Helical" evidence="1">
    <location>
        <begin position="124"/>
        <end position="142"/>
    </location>
</feature>
<keyword evidence="1" id="KW-1133">Transmembrane helix</keyword>
<dbReference type="PANTHER" id="PTHR36974">
    <property type="entry name" value="MEMBRANE PROTEIN-RELATED"/>
    <property type="match status" value="1"/>
</dbReference>